<evidence type="ECO:0000256" key="2">
    <source>
        <dbReference type="ARBA" id="ARBA00022554"/>
    </source>
</evidence>
<dbReference type="Gene3D" id="3.20.100.30">
    <property type="entry name" value="VTC, catalytic tunnel domain"/>
    <property type="match status" value="1"/>
</dbReference>
<keyword evidence="4 7" id="KW-1133">Transmembrane helix</keyword>
<dbReference type="PANTHER" id="PTHR46140:SF2">
    <property type="entry name" value="VACUOLAR TRANSPORTER CHAPERONE 3 COMPLEX SUBUNIT 3-RELATED"/>
    <property type="match status" value="1"/>
</dbReference>
<dbReference type="PROSITE" id="PS51382">
    <property type="entry name" value="SPX"/>
    <property type="match status" value="1"/>
</dbReference>
<keyword evidence="2" id="KW-0926">Vacuole</keyword>
<comment type="subcellular location">
    <subcellularLocation>
        <location evidence="1">Vacuole membrane</location>
        <topology evidence="1">Multi-pass membrane protein</topology>
    </subcellularLocation>
</comment>
<dbReference type="GO" id="GO:0006799">
    <property type="term" value="P:polyphosphate biosynthetic process"/>
    <property type="evidence" value="ECO:0007669"/>
    <property type="project" value="UniProtKB-ARBA"/>
</dbReference>
<dbReference type="CDD" id="cd14480">
    <property type="entry name" value="SPX_VTC2_like"/>
    <property type="match status" value="1"/>
</dbReference>
<dbReference type="OrthoDB" id="6493944at2759"/>
<gene>
    <name evidence="9" type="ORF">AJ80_05504</name>
</gene>
<dbReference type="GO" id="GO:0033254">
    <property type="term" value="C:vacuolar transporter chaperone complex"/>
    <property type="evidence" value="ECO:0007669"/>
    <property type="project" value="TreeGrafter"/>
</dbReference>
<evidence type="ECO:0000256" key="5">
    <source>
        <dbReference type="ARBA" id="ARBA00023136"/>
    </source>
</evidence>
<keyword evidence="5 7" id="KW-0472">Membrane</keyword>
<evidence type="ECO:0000313" key="9">
    <source>
        <dbReference type="EMBL" id="PGH15487.1"/>
    </source>
</evidence>
<proteinExistence type="predicted"/>
<evidence type="ECO:0000256" key="6">
    <source>
        <dbReference type="SAM" id="MobiDB-lite"/>
    </source>
</evidence>
<evidence type="ECO:0000313" key="10">
    <source>
        <dbReference type="Proteomes" id="UP000224634"/>
    </source>
</evidence>
<dbReference type="Pfam" id="PF02656">
    <property type="entry name" value="DUF202"/>
    <property type="match status" value="1"/>
</dbReference>
<protein>
    <recommendedName>
        <fullName evidence="8">SPX domain-containing protein</fullName>
    </recommendedName>
</protein>
<feature type="transmembrane region" description="Helical" evidence="7">
    <location>
        <begin position="731"/>
        <end position="751"/>
    </location>
</feature>
<dbReference type="InterPro" id="IPR003807">
    <property type="entry name" value="DUF202"/>
</dbReference>
<keyword evidence="3 7" id="KW-0812">Transmembrane</keyword>
<dbReference type="EMBL" id="PDNA01000082">
    <property type="protein sequence ID" value="PGH15487.1"/>
    <property type="molecule type" value="Genomic_DNA"/>
</dbReference>
<organism evidence="9 10">
    <name type="scientific">Polytolypa hystricis (strain UAMH7299)</name>
    <dbReference type="NCBI Taxonomy" id="1447883"/>
    <lineage>
        <taxon>Eukaryota</taxon>
        <taxon>Fungi</taxon>
        <taxon>Dikarya</taxon>
        <taxon>Ascomycota</taxon>
        <taxon>Pezizomycotina</taxon>
        <taxon>Eurotiomycetes</taxon>
        <taxon>Eurotiomycetidae</taxon>
        <taxon>Onygenales</taxon>
        <taxon>Onygenales incertae sedis</taxon>
        <taxon>Polytolypa</taxon>
    </lineage>
</organism>
<feature type="transmembrane region" description="Helical" evidence="7">
    <location>
        <begin position="690"/>
        <end position="711"/>
    </location>
</feature>
<dbReference type="InterPro" id="IPR004331">
    <property type="entry name" value="SPX_dom"/>
</dbReference>
<dbReference type="InterPro" id="IPR018966">
    <property type="entry name" value="VTC_domain"/>
</dbReference>
<feature type="domain" description="SPX" evidence="8">
    <location>
        <begin position="1"/>
        <end position="163"/>
    </location>
</feature>
<sequence>MRFGKTLKNSIYPPWKAHYMEYTKLKRLLREHEANVDATQPGSSDGAARWTEHDEETFVQELINVQLDKVNSFQVETYKQLRDRTSECETALEPLALTGEGAMLEDEDKRREIAQDVLHKLDDITQELSELETFSRINFTGFLKAAKKHDRKRGARYKVRPLLQVRLAQLPFNSEDYSPLLYRLSTMYSFVRQNLGQAPPAHHGDGPAVDVHLGKDQYTSHKFWVHADNLLEVKTRILRRLPVLVYNPNISSKEFDMTIRDPTITSLYFDSPKFDLYNQKVDRAYDASSLRLRWTGQLAEKPEIFLEKKTMSDGEASKEVRVRLKEKHVQSFLDGTYKMEKIADRIEAKHNGERAQADALRRDVDEIQTFIQENKLQPMLRATYTRTAFQIPRDNRIRISLDTDLALIREDSLDDERPCRDPKNWHRTDIDDKEMEFPFSNIQPGEIARFPYGLLDIKVRGSGKRGNREWLNDLMSSHLVKDAPRFSKFVHGVAQLFEDQVNSFPFWLSDLDTDIRRDPEAAFQEELDRQAKRAEDQFAVGSFLGSKHSPSIQPVIGSPITKVTTAESSRRRSSLIALPPRPQSPSPIATAAKTHLERPMLPSAERSGLRSLLPSFSMSRYAQAHRHPNAPLPPGVRHPGTWIKDSGPVRVEAKVWLANQRTFIKWQNICILLFTLSLGLYNAAGVHNNIARALAIVYTCFAIFAGGWGWWMYVVRSRLIRERSGRDFDNVAGPLIVCLGLAVALVLNFWFKYAATVWNVDEPLHPASPSSSIFDLTNSTTLVAAPEGALKLVKQAGV</sequence>
<comment type="caution">
    <text evidence="9">The sequence shown here is derived from an EMBL/GenBank/DDBJ whole genome shotgun (WGS) entry which is preliminary data.</text>
</comment>
<name>A0A2B7Y481_POLH7</name>
<dbReference type="GO" id="GO:0000329">
    <property type="term" value="C:fungal-type vacuole membrane"/>
    <property type="evidence" value="ECO:0007669"/>
    <property type="project" value="TreeGrafter"/>
</dbReference>
<evidence type="ECO:0000256" key="7">
    <source>
        <dbReference type="SAM" id="Phobius"/>
    </source>
</evidence>
<dbReference type="AlphaFoldDB" id="A0A2B7Y481"/>
<dbReference type="FunFam" id="3.20.100.30:FF:000002">
    <property type="entry name" value="Vacuolar transporter chaperone"/>
    <property type="match status" value="1"/>
</dbReference>
<reference evidence="9 10" key="1">
    <citation type="submission" date="2017-10" db="EMBL/GenBank/DDBJ databases">
        <title>Comparative genomics in systemic dimorphic fungi from Ajellomycetaceae.</title>
        <authorList>
            <person name="Munoz J.F."/>
            <person name="Mcewen J.G."/>
            <person name="Clay O.K."/>
            <person name="Cuomo C.A."/>
        </authorList>
    </citation>
    <scope>NUCLEOTIDE SEQUENCE [LARGE SCALE GENOMIC DNA]</scope>
    <source>
        <strain evidence="9 10">UAMH7299</strain>
    </source>
</reference>
<evidence type="ECO:0000256" key="3">
    <source>
        <dbReference type="ARBA" id="ARBA00022692"/>
    </source>
</evidence>
<evidence type="ECO:0000259" key="8">
    <source>
        <dbReference type="PROSITE" id="PS51382"/>
    </source>
</evidence>
<dbReference type="STRING" id="1447883.A0A2B7Y481"/>
<feature type="transmembrane region" description="Helical" evidence="7">
    <location>
        <begin position="666"/>
        <end position="684"/>
    </location>
</feature>
<evidence type="ECO:0000256" key="1">
    <source>
        <dbReference type="ARBA" id="ARBA00004128"/>
    </source>
</evidence>
<dbReference type="Pfam" id="PF09359">
    <property type="entry name" value="VTC"/>
    <property type="match status" value="1"/>
</dbReference>
<keyword evidence="10" id="KW-1185">Reference proteome</keyword>
<dbReference type="PANTHER" id="PTHR46140">
    <property type="entry name" value="VACUOLAR TRANSPORTER CHAPERONE 1-RELATED"/>
    <property type="match status" value="1"/>
</dbReference>
<dbReference type="InterPro" id="IPR042267">
    <property type="entry name" value="VTC_sf"/>
</dbReference>
<dbReference type="InterPro" id="IPR051572">
    <property type="entry name" value="VTC_Complex_Subunit"/>
</dbReference>
<evidence type="ECO:0000256" key="4">
    <source>
        <dbReference type="ARBA" id="ARBA00022989"/>
    </source>
</evidence>
<feature type="region of interest" description="Disordered" evidence="6">
    <location>
        <begin position="566"/>
        <end position="586"/>
    </location>
</feature>
<accession>A0A2B7Y481</accession>
<dbReference type="Proteomes" id="UP000224634">
    <property type="component" value="Unassembled WGS sequence"/>
</dbReference>